<dbReference type="Proteomes" id="UP001602370">
    <property type="component" value="Unassembled WGS sequence"/>
</dbReference>
<protein>
    <submittedName>
        <fullName evidence="2">Uncharacterized protein</fullName>
    </submittedName>
</protein>
<sequence>MSTTTGPYDWASDSSGFDPRMDRPDGRPMPPRPRPARPAPAADEWSDEPHADDPRPARPSRATRAAGTAGAAVGGFVGAATSGFVPPVNVHINSDGSGSGSGGGRGGGRGTAPASGGSDRHQGDRLIYAVERIEIRSDRDILALAKAINHLGRELHLILGMRAEEINGVLSTYKGKWYTFGASSRVKARLVSAHLKVSAEAAKALGVGALKMGAAFDRHFVKPEQEAKRARSGKTAPKKTFTIGDV</sequence>
<evidence type="ECO:0000256" key="1">
    <source>
        <dbReference type="SAM" id="MobiDB-lite"/>
    </source>
</evidence>
<accession>A0ABW6Y318</accession>
<feature type="region of interest" description="Disordered" evidence="1">
    <location>
        <begin position="1"/>
        <end position="66"/>
    </location>
</feature>
<reference evidence="2 3" key="1">
    <citation type="submission" date="2024-10" db="EMBL/GenBank/DDBJ databases">
        <title>The Natural Products Discovery Center: Release of the First 8490 Sequenced Strains for Exploring Actinobacteria Biosynthetic Diversity.</title>
        <authorList>
            <person name="Kalkreuter E."/>
            <person name="Kautsar S.A."/>
            <person name="Yang D."/>
            <person name="Bader C.D."/>
            <person name="Teijaro C.N."/>
            <person name="Fluegel L."/>
            <person name="Davis C.M."/>
            <person name="Simpson J.R."/>
            <person name="Lauterbach L."/>
            <person name="Steele A.D."/>
            <person name="Gui C."/>
            <person name="Meng S."/>
            <person name="Li G."/>
            <person name="Viehrig K."/>
            <person name="Ye F."/>
            <person name="Su P."/>
            <person name="Kiefer A.F."/>
            <person name="Nichols A."/>
            <person name="Cepeda A.J."/>
            <person name="Yan W."/>
            <person name="Fan B."/>
            <person name="Jiang Y."/>
            <person name="Adhikari A."/>
            <person name="Zheng C.-J."/>
            <person name="Schuster L."/>
            <person name="Cowan T.M."/>
            <person name="Smanski M.J."/>
            <person name="Chevrette M.G."/>
            <person name="De Carvalho L.P.S."/>
            <person name="Shen B."/>
        </authorList>
    </citation>
    <scope>NUCLEOTIDE SEQUENCE [LARGE SCALE GENOMIC DNA]</scope>
    <source>
        <strain evidence="2 3">NPDC012605</strain>
    </source>
</reference>
<feature type="compositionally biased region" description="Pro residues" evidence="1">
    <location>
        <begin position="27"/>
        <end position="38"/>
    </location>
</feature>
<proteinExistence type="predicted"/>
<gene>
    <name evidence="2" type="ORF">ACFY8C_38405</name>
</gene>
<comment type="caution">
    <text evidence="2">The sequence shown here is derived from an EMBL/GenBank/DDBJ whole genome shotgun (WGS) entry which is preliminary data.</text>
</comment>
<feature type="region of interest" description="Disordered" evidence="1">
    <location>
        <begin position="90"/>
        <end position="123"/>
    </location>
</feature>
<keyword evidence="3" id="KW-1185">Reference proteome</keyword>
<evidence type="ECO:0000313" key="2">
    <source>
        <dbReference type="EMBL" id="MFF5924157.1"/>
    </source>
</evidence>
<feature type="compositionally biased region" description="Basic and acidic residues" evidence="1">
    <location>
        <begin position="47"/>
        <end position="56"/>
    </location>
</feature>
<organism evidence="2 3">
    <name type="scientific">Streptomyces flavochromogenes</name>
    <dbReference type="NCBI Taxonomy" id="68199"/>
    <lineage>
        <taxon>Bacteria</taxon>
        <taxon>Bacillati</taxon>
        <taxon>Actinomycetota</taxon>
        <taxon>Actinomycetes</taxon>
        <taxon>Kitasatosporales</taxon>
        <taxon>Streptomycetaceae</taxon>
        <taxon>Streptomyces</taxon>
    </lineage>
</organism>
<dbReference type="EMBL" id="JBIBDZ010000019">
    <property type="protein sequence ID" value="MFF5924157.1"/>
    <property type="molecule type" value="Genomic_DNA"/>
</dbReference>
<name>A0ABW6Y318_9ACTN</name>
<feature type="compositionally biased region" description="Gly residues" evidence="1">
    <location>
        <begin position="97"/>
        <end position="110"/>
    </location>
</feature>
<dbReference type="RefSeq" id="WP_388311970.1">
    <property type="nucleotide sequence ID" value="NZ_JBIBDZ010000019.1"/>
</dbReference>
<evidence type="ECO:0000313" key="3">
    <source>
        <dbReference type="Proteomes" id="UP001602370"/>
    </source>
</evidence>